<reference evidence="2" key="2">
    <citation type="submission" date="2020-05" db="UniProtKB">
        <authorList>
            <consortium name="EnsemblMetazoa"/>
        </authorList>
    </citation>
    <scope>IDENTIFICATION</scope>
    <source>
        <strain evidence="2">IAEA</strain>
    </source>
</reference>
<dbReference type="VEuPathDB" id="VectorBase:GPPI032494"/>
<proteinExistence type="predicted"/>
<reference evidence="3" key="1">
    <citation type="submission" date="2015-01" db="EMBL/GenBank/DDBJ databases">
        <authorList>
            <person name="Aksoy S."/>
            <person name="Warren W."/>
            <person name="Wilson R.K."/>
        </authorList>
    </citation>
    <scope>NUCLEOTIDE SEQUENCE [LARGE SCALE GENOMIC DNA]</scope>
    <source>
        <strain evidence="3">IAEA</strain>
    </source>
</reference>
<protein>
    <submittedName>
        <fullName evidence="2">Uncharacterized protein</fullName>
    </submittedName>
</protein>
<keyword evidence="3" id="KW-1185">Reference proteome</keyword>
<accession>A0A1B0BJX5</accession>
<dbReference type="EMBL" id="JXJN01015681">
    <property type="status" value="NOT_ANNOTATED_CDS"/>
    <property type="molecule type" value="Genomic_DNA"/>
</dbReference>
<dbReference type="Proteomes" id="UP000092460">
    <property type="component" value="Unassembled WGS sequence"/>
</dbReference>
<feature type="region of interest" description="Disordered" evidence="1">
    <location>
        <begin position="47"/>
        <end position="80"/>
    </location>
</feature>
<evidence type="ECO:0000256" key="1">
    <source>
        <dbReference type="SAM" id="MobiDB-lite"/>
    </source>
</evidence>
<dbReference type="AlphaFoldDB" id="A0A1B0BJX5"/>
<evidence type="ECO:0000313" key="2">
    <source>
        <dbReference type="EnsemblMetazoa" id="GPPI032494-PA"/>
    </source>
</evidence>
<organism evidence="2 3">
    <name type="scientific">Glossina palpalis gambiensis</name>
    <dbReference type="NCBI Taxonomy" id="67801"/>
    <lineage>
        <taxon>Eukaryota</taxon>
        <taxon>Metazoa</taxon>
        <taxon>Ecdysozoa</taxon>
        <taxon>Arthropoda</taxon>
        <taxon>Hexapoda</taxon>
        <taxon>Insecta</taxon>
        <taxon>Pterygota</taxon>
        <taxon>Neoptera</taxon>
        <taxon>Endopterygota</taxon>
        <taxon>Diptera</taxon>
        <taxon>Brachycera</taxon>
        <taxon>Muscomorpha</taxon>
        <taxon>Hippoboscoidea</taxon>
        <taxon>Glossinidae</taxon>
        <taxon>Glossina</taxon>
    </lineage>
</organism>
<evidence type="ECO:0000313" key="3">
    <source>
        <dbReference type="Proteomes" id="UP000092460"/>
    </source>
</evidence>
<feature type="compositionally biased region" description="Basic and acidic residues" evidence="1">
    <location>
        <begin position="54"/>
        <end position="69"/>
    </location>
</feature>
<sequence>MFSKKLASLYKPRIDIANYTDARYQERVLRNEAQVRQKYREAAENQLKLSAKSKSQESVKQIERKEKETPSTFNRQDMKINQKKPVKTLNVDKLERKASARQQVQNNAKNIPKLRMECKGKDCQDDMTLNGRNYFEIAMFAGRSKQNSHSKDECEELRKQSRAVCRGCLANADREHRCERRHAARTGRFTWRTITPTADYKNDPFSYLNPDSWVQVADKAYRDVFPFGKKIK</sequence>
<dbReference type="EnsemblMetazoa" id="GPPI032494-RA">
    <property type="protein sequence ID" value="GPPI032494-PA"/>
    <property type="gene ID" value="GPPI032494"/>
</dbReference>
<name>A0A1B0BJX5_9MUSC</name>